<evidence type="ECO:0000313" key="2">
    <source>
        <dbReference type="EMBL" id="RDI37556.1"/>
    </source>
</evidence>
<keyword evidence="3" id="KW-1185">Reference proteome</keyword>
<feature type="transmembrane region" description="Helical" evidence="1">
    <location>
        <begin position="7"/>
        <end position="29"/>
    </location>
</feature>
<proteinExistence type="predicted"/>
<comment type="caution">
    <text evidence="2">The sequence shown here is derived from an EMBL/GenBank/DDBJ whole genome shotgun (WGS) entry which is preliminary data.</text>
</comment>
<name>A0A370G3H2_9BACI</name>
<dbReference type="Proteomes" id="UP000255326">
    <property type="component" value="Unassembled WGS sequence"/>
</dbReference>
<keyword evidence="1" id="KW-1133">Transmembrane helix</keyword>
<dbReference type="RefSeq" id="WP_114747146.1">
    <property type="nucleotide sequence ID" value="NZ_QQAY01000021.1"/>
</dbReference>
<feature type="transmembrane region" description="Helical" evidence="1">
    <location>
        <begin position="78"/>
        <end position="100"/>
    </location>
</feature>
<dbReference type="EMBL" id="QQAY01000021">
    <property type="protein sequence ID" value="RDI37556.1"/>
    <property type="molecule type" value="Genomic_DNA"/>
</dbReference>
<reference evidence="2 3" key="1">
    <citation type="submission" date="2018-07" db="EMBL/GenBank/DDBJ databases">
        <title>Genomic Encyclopedia of Type Strains, Phase IV (KMG-IV): sequencing the most valuable type-strain genomes for metagenomic binning, comparative biology and taxonomic classification.</title>
        <authorList>
            <person name="Goeker M."/>
        </authorList>
    </citation>
    <scope>NUCLEOTIDE SEQUENCE [LARGE SCALE GENOMIC DNA]</scope>
    <source>
        <strain evidence="2 3">DSM 25281</strain>
    </source>
</reference>
<evidence type="ECO:0000256" key="1">
    <source>
        <dbReference type="SAM" id="Phobius"/>
    </source>
</evidence>
<evidence type="ECO:0000313" key="3">
    <source>
        <dbReference type="Proteomes" id="UP000255326"/>
    </source>
</evidence>
<keyword evidence="1" id="KW-0812">Transmembrane</keyword>
<gene>
    <name evidence="2" type="ORF">DFR59_12153</name>
</gene>
<accession>A0A370G3H2</accession>
<protein>
    <submittedName>
        <fullName evidence="2">Uncharacterized protein</fullName>
    </submittedName>
</protein>
<sequence length="108" mass="12180">MEFGIHFSAYLILAALGIMIAGRVVQWFLRMTANLDNLDEKVINKGRQITIFLIGVCLLVLATLTASTNLEITFVRKIALLVGWLSAICFSMMPLLVYILERFSDKKQ</sequence>
<feature type="transmembrane region" description="Helical" evidence="1">
    <location>
        <begin position="49"/>
        <end position="66"/>
    </location>
</feature>
<organism evidence="2 3">
    <name type="scientific">Falsibacillus pallidus</name>
    <dbReference type="NCBI Taxonomy" id="493781"/>
    <lineage>
        <taxon>Bacteria</taxon>
        <taxon>Bacillati</taxon>
        <taxon>Bacillota</taxon>
        <taxon>Bacilli</taxon>
        <taxon>Bacillales</taxon>
        <taxon>Bacillaceae</taxon>
        <taxon>Falsibacillus</taxon>
    </lineage>
</organism>
<dbReference type="AlphaFoldDB" id="A0A370G3H2"/>
<keyword evidence="1" id="KW-0472">Membrane</keyword>